<protein>
    <submittedName>
        <fullName evidence="3">TIGR02186 family protein</fullName>
    </submittedName>
</protein>
<keyword evidence="2" id="KW-0732">Signal</keyword>
<evidence type="ECO:0000313" key="3">
    <source>
        <dbReference type="EMBL" id="WWT32212.1"/>
    </source>
</evidence>
<organism evidence="3 4">
    <name type="scientific">Pelagibacterium nitratireducens</name>
    <dbReference type="NCBI Taxonomy" id="1046114"/>
    <lineage>
        <taxon>Bacteria</taxon>
        <taxon>Pseudomonadati</taxon>
        <taxon>Pseudomonadota</taxon>
        <taxon>Alphaproteobacteria</taxon>
        <taxon>Hyphomicrobiales</taxon>
        <taxon>Devosiaceae</taxon>
        <taxon>Pelagibacterium</taxon>
    </lineage>
</organism>
<keyword evidence="1" id="KW-0472">Membrane</keyword>
<proteinExistence type="predicted"/>
<dbReference type="EMBL" id="CP146275">
    <property type="protein sequence ID" value="WWT32212.1"/>
    <property type="molecule type" value="Genomic_DNA"/>
</dbReference>
<gene>
    <name evidence="3" type="ORF">V6617_14525</name>
</gene>
<keyword evidence="1" id="KW-0812">Transmembrane</keyword>
<sequence>MTAVRVFLALLILVAGSTGARAQGLVFATSDPTISIHSNFAGETITLFGNIEPSLDGTPPQGTFDVIFIIRGPVEERVVRRKSRQFGIMLNADYAMFSGLPSFYRVLSSRPLEDILDPEVIAQRSLTVEAQIASALQETTGNVALFENELVRLMGNANLFRTDGRGVSFLSPTFFSTRVVLPANVPNGIFLAQALVVQNGEVVAERAQRFFVQKSGFERFVGDTATNQPLLYGLATVVLALVTGWLGGVLFRR</sequence>
<evidence type="ECO:0000256" key="1">
    <source>
        <dbReference type="SAM" id="Phobius"/>
    </source>
</evidence>
<keyword evidence="4" id="KW-1185">Reference proteome</keyword>
<dbReference type="Pfam" id="PF09608">
    <property type="entry name" value="Alph_Pro_TM"/>
    <property type="match status" value="1"/>
</dbReference>
<name>A0ABZ2I4Z9_9HYPH</name>
<feature type="signal peptide" evidence="2">
    <location>
        <begin position="1"/>
        <end position="22"/>
    </location>
</feature>
<accession>A0ABZ2I4Z9</accession>
<dbReference type="RefSeq" id="WP_338607674.1">
    <property type="nucleotide sequence ID" value="NZ_CP146275.1"/>
</dbReference>
<evidence type="ECO:0000256" key="2">
    <source>
        <dbReference type="SAM" id="SignalP"/>
    </source>
</evidence>
<dbReference type="InterPro" id="IPR019088">
    <property type="entry name" value="CHP02186-rel_TM"/>
</dbReference>
<feature type="transmembrane region" description="Helical" evidence="1">
    <location>
        <begin position="230"/>
        <end position="251"/>
    </location>
</feature>
<dbReference type="Proteomes" id="UP001369958">
    <property type="component" value="Chromosome"/>
</dbReference>
<evidence type="ECO:0000313" key="4">
    <source>
        <dbReference type="Proteomes" id="UP001369958"/>
    </source>
</evidence>
<reference evidence="3 4" key="1">
    <citation type="submission" date="2024-02" db="EMBL/GenBank/DDBJ databases">
        <title>Complete genome sequence of Pelagibacterium nitratireducens ZH15.</title>
        <authorList>
            <person name="Zhao L.H."/>
        </authorList>
    </citation>
    <scope>NUCLEOTIDE SEQUENCE [LARGE SCALE GENOMIC DNA]</scope>
    <source>
        <strain evidence="3 4">ZH15</strain>
    </source>
</reference>
<feature type="chain" id="PRO_5046449505" evidence="2">
    <location>
        <begin position="23"/>
        <end position="253"/>
    </location>
</feature>
<keyword evidence="1" id="KW-1133">Transmembrane helix</keyword>